<reference evidence="5 6" key="1">
    <citation type="journal article" date="2013" name="Proc. Natl. Acad. Sci. U.S.A.">
        <title>Twelve previously unknown phage genera are ubiquitous in global oceans.</title>
        <authorList>
            <person name="Holmfeldt K."/>
            <person name="Solonenko N."/>
            <person name="Shah M."/>
            <person name="Corrier K."/>
            <person name="Riemann L."/>
            <person name="Verberkmoes N.C."/>
            <person name="Sullivan M.B."/>
        </authorList>
    </citation>
    <scope>NUCLEOTIDE SEQUENCE [LARGE SCALE GENOMIC DNA]</scope>
    <source>
        <strain evidence="5">Phi38:1</strain>
    </source>
</reference>
<keyword evidence="2" id="KW-1227">Viral tail protein</keyword>
<protein>
    <submittedName>
        <fullName evidence="5">Peptidase</fullName>
    </submittedName>
</protein>
<dbReference type="RefSeq" id="YP_008241466.1">
    <property type="nucleotide sequence ID" value="NC_021796.1"/>
</dbReference>
<dbReference type="PROSITE" id="PS51688">
    <property type="entry name" value="ICA"/>
    <property type="match status" value="1"/>
</dbReference>
<dbReference type="KEGG" id="vg:16796874"/>
<feature type="domain" description="Peptidase S74" evidence="4">
    <location>
        <begin position="877"/>
        <end position="968"/>
    </location>
</feature>
<reference evidence="6" key="2">
    <citation type="submission" date="2013-03" db="EMBL/GenBank/DDBJ databases">
        <title>The Cellulophaga phages: a novel, diverse, and globally ubiquitous model system.</title>
        <authorList>
            <person name="Holmfeldt K."/>
            <person name="Solonenko N."/>
            <person name="Shah M."/>
            <person name="Corrier K."/>
            <person name="Riemann L."/>
            <person name="VerBerkmoes N.C."/>
            <person name="Sullivan M.B."/>
        </authorList>
    </citation>
    <scope>NUCLEOTIDE SEQUENCE [LARGE SCALE GENOMIC DNA]</scope>
</reference>
<evidence type="ECO:0000256" key="1">
    <source>
        <dbReference type="ARBA" id="ARBA00004328"/>
    </source>
</evidence>
<keyword evidence="3" id="KW-0175">Coiled coil</keyword>
<evidence type="ECO:0000256" key="3">
    <source>
        <dbReference type="SAM" id="Coils"/>
    </source>
</evidence>
<evidence type="ECO:0000256" key="2">
    <source>
        <dbReference type="ARBA" id="ARBA00022732"/>
    </source>
</evidence>
<comment type="subcellular location">
    <subcellularLocation>
        <location evidence="1">Virion</location>
    </subcellularLocation>
</comment>
<evidence type="ECO:0000313" key="5">
    <source>
        <dbReference type="EMBL" id="AGO48115.1"/>
    </source>
</evidence>
<dbReference type="GeneID" id="16796874"/>
<proteinExistence type="predicted"/>
<dbReference type="Proteomes" id="UP000014715">
    <property type="component" value="Segment"/>
</dbReference>
<dbReference type="Pfam" id="PF13884">
    <property type="entry name" value="Peptidase_S74"/>
    <property type="match status" value="1"/>
</dbReference>
<evidence type="ECO:0000313" key="6">
    <source>
        <dbReference type="Proteomes" id="UP000014715"/>
    </source>
</evidence>
<accession>S0A018</accession>
<dbReference type="InterPro" id="IPR030392">
    <property type="entry name" value="S74_ICA"/>
</dbReference>
<sequence>MARIKNTDVYVFDNVPESSSFLVGSDQGDGRITKSYRIDTIFGILPSYGYFTDAPRDGQPYLRQNGSWALVPASGVGSVFSVFGQTGAIEAKEDDYKDFYSLLGHTHTESEIIDLGDYLESVNISDINATGSANSNTFLRGDGVWADASNINSVFGRGGEVTAEEGDYSGFYSLLGHTHNSSEIDDFNSELSGKNNTTAYTPTGDYNVSTKKYVDDSISSYNRVTGVFGRDGEVTAEEGDYSGFYSLLGHTHLESDITDLGNYLESVNIGDINALGTPTSDNFLRGDGNWASIATSLSGLSDVTLGSVLSGEVLRHNGTVWENKKITIADIDNFPSYELLSNKGASNGYAPLNASGLIDSGYLPSFVDDVLEFNDYASFPLTGETGKIYIDLYENNLYRWGGSNYIPVGGTEAINWGAITGTLSNQTDLQSALDGKLGTLGTAYNSNLLGGFNSGQFLRSDTSDTMNGTLGVLQNINVGGSLDVDGNSNTSGILATQEYLITKGSSNGLRLQNPISVGDAADIYMSYYDSVNTRMGYVGFGSQSSSDFIIRNDMADSTLTLSSTGTKDLKYSSNGITGTVWHSANDGIGSGLDADRFRGLTKSSSGDRFNIVPVVSPTGVMEIGRYVDFHDSDEDTSDYSNRLSSNGASGLTASGNFTSSKELRSENSGENARLLYLATERPWYFKQGLTGGTTRLSLISTSASKVFTIGDETNDDNFIVNASSGSITTQGEITANGNNIYTENCRIRDNGIGALIVSASGDGVYLRPNGDGSVAGQFEISSSKVVTSNHIEVTAAERRVAYSVWSGSTYGIGMGSGYTYGALSGYAMTFQMNSDAGRGWWWGKSTHSNAQGAMSLANDGRLTVGSTVTATNFILSSDKRLKENIKEYKPLDLSFKAVTFDWIDKEHGGTQTGYIAQDVEMSNPQFVNTDNNGFKSVKYIDVLVAKMAEKDIQIESLEERVEILEEKLNLIVDNLL</sequence>
<keyword evidence="2" id="KW-0946">Virion</keyword>
<name>S0A018_9CAUD</name>
<dbReference type="OrthoDB" id="14217at10239"/>
<dbReference type="Gene3D" id="6.20.230.10">
    <property type="match status" value="1"/>
</dbReference>
<evidence type="ECO:0000259" key="4">
    <source>
        <dbReference type="PROSITE" id="PS51688"/>
    </source>
</evidence>
<organism evidence="5 6">
    <name type="scientific">Cellulophaga phage phi38:1</name>
    <dbReference type="NCBI Taxonomy" id="1327977"/>
    <lineage>
        <taxon>Viruses</taxon>
        <taxon>Duplodnaviria</taxon>
        <taxon>Heunggongvirae</taxon>
        <taxon>Uroviricota</taxon>
        <taxon>Caudoviricetes</taxon>
        <taxon>Pervagoviridae</taxon>
        <taxon>Callevirus</taxon>
        <taxon>Callevirus phi38una</taxon>
    </lineage>
</organism>
<dbReference type="SUPFAM" id="SSF58046">
    <property type="entry name" value="Fibritin"/>
    <property type="match status" value="1"/>
</dbReference>
<dbReference type="EMBL" id="KC821614">
    <property type="protein sequence ID" value="AGO48115.1"/>
    <property type="molecule type" value="Genomic_DNA"/>
</dbReference>
<gene>
    <name evidence="5" type="ORF">Phi38:1_gp085</name>
</gene>
<dbReference type="GO" id="GO:0098015">
    <property type="term" value="C:virus tail"/>
    <property type="evidence" value="ECO:0007669"/>
    <property type="project" value="UniProtKB-KW"/>
</dbReference>
<feature type="coiled-coil region" evidence="3">
    <location>
        <begin position="940"/>
        <end position="974"/>
    </location>
</feature>
<keyword evidence="6" id="KW-1185">Reference proteome</keyword>